<dbReference type="GO" id="GO:0005525">
    <property type="term" value="F:GTP binding"/>
    <property type="evidence" value="ECO:0007669"/>
    <property type="project" value="InterPro"/>
</dbReference>
<dbReference type="AlphaFoldDB" id="A0AA36M377"/>
<gene>
    <name evidence="1" type="ORF">CYNAS_LOCUS7505</name>
</gene>
<comment type="caution">
    <text evidence="1">The sequence shown here is derived from an EMBL/GenBank/DDBJ whole genome shotgun (WGS) entry which is preliminary data.</text>
</comment>
<dbReference type="GO" id="GO:0005759">
    <property type="term" value="C:mitochondrial matrix"/>
    <property type="evidence" value="ECO:0007669"/>
    <property type="project" value="TreeGrafter"/>
</dbReference>
<dbReference type="InterPro" id="IPR009019">
    <property type="entry name" value="KH_sf_prok-type"/>
</dbReference>
<evidence type="ECO:0000313" key="1">
    <source>
        <dbReference type="EMBL" id="CAJ0595522.1"/>
    </source>
</evidence>
<proteinExistence type="predicted"/>
<dbReference type="GO" id="GO:0043024">
    <property type="term" value="F:ribosomal small subunit binding"/>
    <property type="evidence" value="ECO:0007669"/>
    <property type="project" value="TreeGrafter"/>
</dbReference>
<dbReference type="InterPro" id="IPR005662">
    <property type="entry name" value="GTPase_Era-like"/>
</dbReference>
<dbReference type="Gene3D" id="3.30.300.20">
    <property type="match status" value="1"/>
</dbReference>
<dbReference type="Proteomes" id="UP001176961">
    <property type="component" value="Unassembled WGS sequence"/>
</dbReference>
<reference evidence="1" key="1">
    <citation type="submission" date="2023-07" db="EMBL/GenBank/DDBJ databases">
        <authorList>
            <consortium name="CYATHOMIX"/>
        </authorList>
    </citation>
    <scope>NUCLEOTIDE SEQUENCE</scope>
    <source>
        <strain evidence="1">N/A</strain>
    </source>
</reference>
<sequence length="256" mass="29351">MGELVEYYQDGRESVECRTRGLDKLVYLVGSAIAPIMNAPSLLHHQQLQQLLFHLTQAGWICIEKCPRSISPSELIEMITILVLLFQFSAYNLTWECIIESCGRRDPSIGAICDFYDLPSFYHLDNETAHERNEHLKKLSFDRNWRIGGMAVPSRNPQQICVVSFLATLLDTTPSNVAYQLKPKISEWKVDGEVLQIAVEINCNKERIGRLLIGKGDRRITEIGKRVNDHMHSLYARQLFVRIIVKHNGKVVKFLD</sequence>
<keyword evidence="2" id="KW-1185">Reference proteome</keyword>
<dbReference type="SUPFAM" id="SSF54814">
    <property type="entry name" value="Prokaryotic type KH domain (KH-domain type II)"/>
    <property type="match status" value="1"/>
</dbReference>
<dbReference type="EMBL" id="CATQJL010000112">
    <property type="protein sequence ID" value="CAJ0595522.1"/>
    <property type="molecule type" value="Genomic_DNA"/>
</dbReference>
<dbReference type="InterPro" id="IPR015946">
    <property type="entry name" value="KH_dom-like_a/b"/>
</dbReference>
<dbReference type="GO" id="GO:0000028">
    <property type="term" value="P:ribosomal small subunit assembly"/>
    <property type="evidence" value="ECO:0007669"/>
    <property type="project" value="TreeGrafter"/>
</dbReference>
<dbReference type="PANTHER" id="PTHR42698">
    <property type="entry name" value="GTPASE ERA"/>
    <property type="match status" value="1"/>
</dbReference>
<accession>A0AA36M377</accession>
<dbReference type="GO" id="GO:0019843">
    <property type="term" value="F:rRNA binding"/>
    <property type="evidence" value="ECO:0007669"/>
    <property type="project" value="TreeGrafter"/>
</dbReference>
<organism evidence="1 2">
    <name type="scientific">Cylicocyclus nassatus</name>
    <name type="common">Nematode worm</name>
    <dbReference type="NCBI Taxonomy" id="53992"/>
    <lineage>
        <taxon>Eukaryota</taxon>
        <taxon>Metazoa</taxon>
        <taxon>Ecdysozoa</taxon>
        <taxon>Nematoda</taxon>
        <taxon>Chromadorea</taxon>
        <taxon>Rhabditida</taxon>
        <taxon>Rhabditina</taxon>
        <taxon>Rhabditomorpha</taxon>
        <taxon>Strongyloidea</taxon>
        <taxon>Strongylidae</taxon>
        <taxon>Cylicocyclus</taxon>
    </lineage>
</organism>
<dbReference type="PANTHER" id="PTHR42698:SF1">
    <property type="entry name" value="GTPASE ERA, MITOCHONDRIAL"/>
    <property type="match status" value="1"/>
</dbReference>
<protein>
    <submittedName>
        <fullName evidence="1">Uncharacterized protein</fullName>
    </submittedName>
</protein>
<name>A0AA36M377_CYLNA</name>
<evidence type="ECO:0000313" key="2">
    <source>
        <dbReference type="Proteomes" id="UP001176961"/>
    </source>
</evidence>